<dbReference type="GO" id="GO:0006310">
    <property type="term" value="P:DNA recombination"/>
    <property type="evidence" value="ECO:0007669"/>
    <property type="project" value="UniProtKB-UniRule"/>
</dbReference>
<dbReference type="GO" id="GO:0043590">
    <property type="term" value="C:bacterial nucleoid"/>
    <property type="evidence" value="ECO:0007669"/>
    <property type="project" value="TreeGrafter"/>
</dbReference>
<dbReference type="OrthoDB" id="9804792at2"/>
<dbReference type="Pfam" id="PF02565">
    <property type="entry name" value="RecO_C"/>
    <property type="match status" value="1"/>
</dbReference>
<keyword evidence="5" id="KW-0234">DNA repair</keyword>
<evidence type="ECO:0000313" key="7">
    <source>
        <dbReference type="Proteomes" id="UP000019276"/>
    </source>
</evidence>
<dbReference type="eggNOG" id="COG1381">
    <property type="taxonomic scope" value="Bacteria"/>
</dbReference>
<dbReference type="InterPro" id="IPR012340">
    <property type="entry name" value="NA-bd_OB-fold"/>
</dbReference>
<evidence type="ECO:0000256" key="2">
    <source>
        <dbReference type="ARBA" id="ARBA00007452"/>
    </source>
</evidence>
<comment type="similarity">
    <text evidence="2 5">Belongs to the RecO family.</text>
</comment>
<dbReference type="PANTHER" id="PTHR33991">
    <property type="entry name" value="DNA REPAIR PROTEIN RECO"/>
    <property type="match status" value="1"/>
</dbReference>
<evidence type="ECO:0000313" key="6">
    <source>
        <dbReference type="EMBL" id="EWH10456.1"/>
    </source>
</evidence>
<dbReference type="AlphaFoldDB" id="W7QEV7"/>
<dbReference type="InterPro" id="IPR042242">
    <property type="entry name" value="RecO_C"/>
</dbReference>
<organism evidence="6 7">
    <name type="scientific">Catenovulum agarivorans DS-2</name>
    <dbReference type="NCBI Taxonomy" id="1328313"/>
    <lineage>
        <taxon>Bacteria</taxon>
        <taxon>Pseudomonadati</taxon>
        <taxon>Pseudomonadota</taxon>
        <taxon>Gammaproteobacteria</taxon>
        <taxon>Alteromonadales</taxon>
        <taxon>Alteromonadaceae</taxon>
        <taxon>Catenovulum</taxon>
    </lineage>
</organism>
<comment type="caution">
    <text evidence="6">The sequence shown here is derived from an EMBL/GenBank/DDBJ whole genome shotgun (WGS) entry which is preliminary data.</text>
</comment>
<comment type="function">
    <text evidence="1 5">Involved in DNA repair and RecF pathway recombination.</text>
</comment>
<dbReference type="HAMAP" id="MF_00201">
    <property type="entry name" value="RecO"/>
    <property type="match status" value="1"/>
</dbReference>
<proteinExistence type="inferred from homology"/>
<evidence type="ECO:0000256" key="3">
    <source>
        <dbReference type="ARBA" id="ARBA00021310"/>
    </source>
</evidence>
<gene>
    <name evidence="5" type="primary">recO</name>
    <name evidence="6" type="ORF">DS2_08293</name>
</gene>
<reference evidence="6 7" key="1">
    <citation type="journal article" date="2014" name="Genome Announc.">
        <title>Draft Genome Sequence of the Agar-Degrading Bacterium Catenovulum sp. Strain DS-2, Isolated from Intestines of Haliotis diversicolor.</title>
        <authorList>
            <person name="Shan D."/>
            <person name="Li X."/>
            <person name="Gu Z."/>
            <person name="Wei G."/>
            <person name="Gao Z."/>
            <person name="Shao Z."/>
        </authorList>
    </citation>
    <scope>NUCLEOTIDE SEQUENCE [LARGE SCALE GENOMIC DNA]</scope>
    <source>
        <strain evidence="6 7">DS-2</strain>
    </source>
</reference>
<keyword evidence="5" id="KW-0227">DNA damage</keyword>
<dbReference type="Gene3D" id="2.40.50.140">
    <property type="entry name" value="Nucleic acid-binding proteins"/>
    <property type="match status" value="1"/>
</dbReference>
<evidence type="ECO:0000256" key="5">
    <source>
        <dbReference type="HAMAP-Rule" id="MF_00201"/>
    </source>
</evidence>
<evidence type="ECO:0000256" key="4">
    <source>
        <dbReference type="ARBA" id="ARBA00033409"/>
    </source>
</evidence>
<accession>W7QEV7</accession>
<name>W7QEV7_9ALTE</name>
<dbReference type="Proteomes" id="UP000019276">
    <property type="component" value="Unassembled WGS sequence"/>
</dbReference>
<dbReference type="RefSeq" id="WP_035014261.1">
    <property type="nucleotide sequence ID" value="NZ_ARZY01000012.1"/>
</dbReference>
<sequence>MTSTNLQQAMLLHCKPYRENSYIGDFISAEHGRVSVFFRKPKSGPAMGLFNLYLLTLTPGQNDLFFVKGYELEQSFDGLQGHYLFSAMYVNELLSYLLPKAEVDSSFFYLYRNTIAAIYKCQQDNSGENTNELEILLRCLELDLIAELGVMPDFLHTADDHSRIEPSKTYCFAPESGWLKQTNSPSNMCLSGNLIEKIAAKQFAEKGELRAIKQFMRCWLDHLLGHKKLKSRALFSQPKL</sequence>
<protein>
    <recommendedName>
        <fullName evidence="3 5">DNA repair protein RecO</fullName>
    </recommendedName>
    <alternativeName>
        <fullName evidence="4 5">Recombination protein O</fullName>
    </alternativeName>
</protein>
<keyword evidence="7" id="KW-1185">Reference proteome</keyword>
<dbReference type="InterPro" id="IPR003717">
    <property type="entry name" value="RecO"/>
</dbReference>
<dbReference type="EMBL" id="ARZY01000012">
    <property type="protein sequence ID" value="EWH10456.1"/>
    <property type="molecule type" value="Genomic_DNA"/>
</dbReference>
<dbReference type="PANTHER" id="PTHR33991:SF1">
    <property type="entry name" value="DNA REPAIR PROTEIN RECO"/>
    <property type="match status" value="1"/>
</dbReference>
<keyword evidence="5" id="KW-0233">DNA recombination</keyword>
<evidence type="ECO:0000256" key="1">
    <source>
        <dbReference type="ARBA" id="ARBA00003065"/>
    </source>
</evidence>
<dbReference type="GO" id="GO:0006302">
    <property type="term" value="P:double-strand break repair"/>
    <property type="evidence" value="ECO:0007669"/>
    <property type="project" value="TreeGrafter"/>
</dbReference>
<dbReference type="STRING" id="1328313.DS2_08293"/>
<dbReference type="Gene3D" id="1.20.1440.120">
    <property type="entry name" value="Recombination protein O, C-terminal domain"/>
    <property type="match status" value="1"/>
</dbReference>